<name>A0A2H9VLX8_9SPHI</name>
<protein>
    <submittedName>
        <fullName evidence="1">Uncharacterized protein</fullName>
    </submittedName>
</protein>
<reference evidence="1 2" key="1">
    <citation type="submission" date="2017-11" db="EMBL/GenBank/DDBJ databases">
        <title>Genomic Encyclopedia of Archaeal and Bacterial Type Strains, Phase II (KMG-II): From Individual Species to Whole Genera.</title>
        <authorList>
            <person name="Goeker M."/>
        </authorList>
    </citation>
    <scope>NUCLEOTIDE SEQUENCE [LARGE SCALE GENOMIC DNA]</scope>
    <source>
        <strain evidence="1 2">DSM 28175</strain>
    </source>
</reference>
<evidence type="ECO:0000313" key="1">
    <source>
        <dbReference type="EMBL" id="PJJ79350.1"/>
    </source>
</evidence>
<dbReference type="Proteomes" id="UP000242687">
    <property type="component" value="Unassembled WGS sequence"/>
</dbReference>
<proteinExistence type="predicted"/>
<keyword evidence="2" id="KW-1185">Reference proteome</keyword>
<dbReference type="AlphaFoldDB" id="A0A2H9VLX8"/>
<dbReference type="EMBL" id="PGFJ01000002">
    <property type="protein sequence ID" value="PJJ79350.1"/>
    <property type="molecule type" value="Genomic_DNA"/>
</dbReference>
<organism evidence="1 2">
    <name type="scientific">Mucilaginibacter auburnensis</name>
    <dbReference type="NCBI Taxonomy" id="1457233"/>
    <lineage>
        <taxon>Bacteria</taxon>
        <taxon>Pseudomonadati</taxon>
        <taxon>Bacteroidota</taxon>
        <taxon>Sphingobacteriia</taxon>
        <taxon>Sphingobacteriales</taxon>
        <taxon>Sphingobacteriaceae</taxon>
        <taxon>Mucilaginibacter</taxon>
    </lineage>
</organism>
<sequence length="53" mass="5896">MPYTYVAMPFVSPILAAYYYEKRQATIPVMGSSIHCYNDTISCLPGVFQNVSG</sequence>
<evidence type="ECO:0000313" key="2">
    <source>
        <dbReference type="Proteomes" id="UP000242687"/>
    </source>
</evidence>
<comment type="caution">
    <text evidence="1">The sequence shown here is derived from an EMBL/GenBank/DDBJ whole genome shotgun (WGS) entry which is preliminary data.</text>
</comment>
<accession>A0A2H9VLX8</accession>
<gene>
    <name evidence="1" type="ORF">CLV57_2482</name>
</gene>